<comment type="caution">
    <text evidence="2">The sequence shown here is derived from an EMBL/GenBank/DDBJ whole genome shotgun (WGS) entry which is preliminary data.</text>
</comment>
<reference evidence="2 3" key="1">
    <citation type="submission" date="2019-03" db="EMBL/GenBank/DDBJ databases">
        <title>First draft genome of Liparis tanakae, snailfish: a comprehensive survey of snailfish specific genes.</title>
        <authorList>
            <person name="Kim W."/>
            <person name="Song I."/>
            <person name="Jeong J.-H."/>
            <person name="Kim D."/>
            <person name="Kim S."/>
            <person name="Ryu S."/>
            <person name="Song J.Y."/>
            <person name="Lee S.K."/>
        </authorList>
    </citation>
    <scope>NUCLEOTIDE SEQUENCE [LARGE SCALE GENOMIC DNA]</scope>
    <source>
        <tissue evidence="2">Muscle</tissue>
    </source>
</reference>
<name>A0A4Z2FC68_9TELE</name>
<gene>
    <name evidence="2" type="ORF">EYF80_051060</name>
</gene>
<dbReference type="Proteomes" id="UP000314294">
    <property type="component" value="Unassembled WGS sequence"/>
</dbReference>
<sequence length="98" mass="10533">MGDNKVVAICSLGKLELSDPGEGLCSRCSVIQEVHTSLTAPPQSHTDVHRPGLNVPGERTLSNNDDDGFLPRERGGEYPGAAGDKRRPLARAYYTLLS</sequence>
<keyword evidence="3" id="KW-1185">Reference proteome</keyword>
<dbReference type="AlphaFoldDB" id="A0A4Z2FC68"/>
<evidence type="ECO:0000256" key="1">
    <source>
        <dbReference type="SAM" id="MobiDB-lite"/>
    </source>
</evidence>
<proteinExistence type="predicted"/>
<feature type="region of interest" description="Disordered" evidence="1">
    <location>
        <begin position="39"/>
        <end position="84"/>
    </location>
</feature>
<organism evidence="2 3">
    <name type="scientific">Liparis tanakae</name>
    <name type="common">Tanaka's snailfish</name>
    <dbReference type="NCBI Taxonomy" id="230148"/>
    <lineage>
        <taxon>Eukaryota</taxon>
        <taxon>Metazoa</taxon>
        <taxon>Chordata</taxon>
        <taxon>Craniata</taxon>
        <taxon>Vertebrata</taxon>
        <taxon>Euteleostomi</taxon>
        <taxon>Actinopterygii</taxon>
        <taxon>Neopterygii</taxon>
        <taxon>Teleostei</taxon>
        <taxon>Neoteleostei</taxon>
        <taxon>Acanthomorphata</taxon>
        <taxon>Eupercaria</taxon>
        <taxon>Perciformes</taxon>
        <taxon>Cottioidei</taxon>
        <taxon>Cottales</taxon>
        <taxon>Liparidae</taxon>
        <taxon>Liparis</taxon>
    </lineage>
</organism>
<evidence type="ECO:0000313" key="2">
    <source>
        <dbReference type="EMBL" id="TNN38768.1"/>
    </source>
</evidence>
<dbReference type="EMBL" id="SRLO01001340">
    <property type="protein sequence ID" value="TNN38768.1"/>
    <property type="molecule type" value="Genomic_DNA"/>
</dbReference>
<evidence type="ECO:0000313" key="3">
    <source>
        <dbReference type="Proteomes" id="UP000314294"/>
    </source>
</evidence>
<protein>
    <submittedName>
        <fullName evidence="2">Uncharacterized protein</fullName>
    </submittedName>
</protein>
<accession>A0A4Z2FC68</accession>